<protein>
    <submittedName>
        <fullName evidence="2">Uncharacterized protein</fullName>
    </submittedName>
</protein>
<gene>
    <name evidence="2" type="ORF">HSBAA_04450</name>
</gene>
<proteinExistence type="predicted"/>
<dbReference type="EMBL" id="AP019514">
    <property type="protein sequence ID" value="BBI59139.1"/>
    <property type="molecule type" value="Genomic_DNA"/>
</dbReference>
<organism evidence="2 3">
    <name type="scientific">Vreelandella sulfidaeris</name>
    <dbReference type="NCBI Taxonomy" id="115553"/>
    <lineage>
        <taxon>Bacteria</taxon>
        <taxon>Pseudomonadati</taxon>
        <taxon>Pseudomonadota</taxon>
        <taxon>Gammaproteobacteria</taxon>
        <taxon>Oceanospirillales</taxon>
        <taxon>Halomonadaceae</taxon>
        <taxon>Vreelandella</taxon>
    </lineage>
</organism>
<evidence type="ECO:0000313" key="2">
    <source>
        <dbReference type="EMBL" id="BBI59139.1"/>
    </source>
</evidence>
<dbReference type="Proteomes" id="UP000320231">
    <property type="component" value="Chromosome"/>
</dbReference>
<evidence type="ECO:0000256" key="1">
    <source>
        <dbReference type="SAM" id="MobiDB-lite"/>
    </source>
</evidence>
<reference evidence="2 3" key="1">
    <citation type="journal article" date="2019" name="Microbiol. Resour. Announc.">
        <title>Complete Genome Sequence of Halomonas sulfidaeris Strain Esulfide1 Isolated from a Metal Sulfide Rock at a Depth of 2,200 Meters, Obtained Using Nanopore Sequencing.</title>
        <authorList>
            <person name="Saito M."/>
            <person name="Nishigata A."/>
            <person name="Galipon J."/>
            <person name="Arakawa K."/>
        </authorList>
    </citation>
    <scope>NUCLEOTIDE SEQUENCE [LARGE SCALE GENOMIC DNA]</scope>
    <source>
        <strain evidence="2 3">ATCC BAA-803</strain>
    </source>
</reference>
<name>A0A455U321_9GAMM</name>
<accession>A0A455U321</accession>
<feature type="region of interest" description="Disordered" evidence="1">
    <location>
        <begin position="23"/>
        <end position="49"/>
    </location>
</feature>
<dbReference type="AlphaFoldDB" id="A0A455U321"/>
<dbReference type="KEGG" id="hsr:HSBAA_04450"/>
<feature type="compositionally biased region" description="Polar residues" evidence="1">
    <location>
        <begin position="27"/>
        <end position="43"/>
    </location>
</feature>
<evidence type="ECO:0000313" key="3">
    <source>
        <dbReference type="Proteomes" id="UP000320231"/>
    </source>
</evidence>
<sequence>MKSYSGYGKERIEWVMLRRKGEVKKPNVQSDDQPGAPTTSRKTAPQALTPEIGAALFEDARSRLEDVFKVLDIHP</sequence>